<evidence type="ECO:0000313" key="3">
    <source>
        <dbReference type="EMBL" id="KAG5266753.1"/>
    </source>
</evidence>
<proteinExistence type="predicted"/>
<comment type="caution">
    <text evidence="3">The sequence shown here is derived from an EMBL/GenBank/DDBJ whole genome shotgun (WGS) entry which is preliminary data.</text>
</comment>
<name>A0AAV6FVK6_9TELE</name>
<feature type="compositionally biased region" description="Gly residues" evidence="1">
    <location>
        <begin position="83"/>
        <end position="94"/>
    </location>
</feature>
<evidence type="ECO:0000313" key="4">
    <source>
        <dbReference type="Proteomes" id="UP000823561"/>
    </source>
</evidence>
<feature type="chain" id="PRO_5043921755" evidence="2">
    <location>
        <begin position="21"/>
        <end position="94"/>
    </location>
</feature>
<organism evidence="3 4">
    <name type="scientific">Alosa alosa</name>
    <name type="common">allis shad</name>
    <dbReference type="NCBI Taxonomy" id="278164"/>
    <lineage>
        <taxon>Eukaryota</taxon>
        <taxon>Metazoa</taxon>
        <taxon>Chordata</taxon>
        <taxon>Craniata</taxon>
        <taxon>Vertebrata</taxon>
        <taxon>Euteleostomi</taxon>
        <taxon>Actinopterygii</taxon>
        <taxon>Neopterygii</taxon>
        <taxon>Teleostei</taxon>
        <taxon>Clupei</taxon>
        <taxon>Clupeiformes</taxon>
        <taxon>Clupeoidei</taxon>
        <taxon>Clupeidae</taxon>
        <taxon>Alosa</taxon>
    </lineage>
</organism>
<gene>
    <name evidence="3" type="ORF">AALO_G00235830</name>
</gene>
<dbReference type="Proteomes" id="UP000823561">
    <property type="component" value="Chromosome 18"/>
</dbReference>
<feature type="region of interest" description="Disordered" evidence="1">
    <location>
        <begin position="73"/>
        <end position="94"/>
    </location>
</feature>
<dbReference type="AlphaFoldDB" id="A0AAV6FVK6"/>
<keyword evidence="2" id="KW-0732">Signal</keyword>
<sequence length="94" mass="10758">MVRKLFLVIVLFLLVGELIGQESDEDAIIISELNKIPAEDLGAAEAMMRDRRGIRRFFKKKFRKIKDFFKKKRVDEDQDNGGDQNGGDQNGGEE</sequence>
<dbReference type="EMBL" id="JADWDJ010000018">
    <property type="protein sequence ID" value="KAG5266753.1"/>
    <property type="molecule type" value="Genomic_DNA"/>
</dbReference>
<keyword evidence="4" id="KW-1185">Reference proteome</keyword>
<accession>A0AAV6FVK6</accession>
<reference evidence="3" key="1">
    <citation type="submission" date="2020-10" db="EMBL/GenBank/DDBJ databases">
        <title>Chromosome-scale genome assembly of the Allis shad, Alosa alosa.</title>
        <authorList>
            <person name="Margot Z."/>
            <person name="Christophe K."/>
            <person name="Cabau C."/>
            <person name="Louis A."/>
            <person name="Berthelot C."/>
            <person name="Parey E."/>
            <person name="Roest Crollius H."/>
            <person name="Montfort J."/>
            <person name="Robinson-Rechavi M."/>
            <person name="Bucao C."/>
            <person name="Bouchez O."/>
            <person name="Gislard M."/>
            <person name="Lluch J."/>
            <person name="Milhes M."/>
            <person name="Lampietro C."/>
            <person name="Lopez Roques C."/>
            <person name="Donnadieu C."/>
            <person name="Braasch I."/>
            <person name="Desvignes T."/>
            <person name="Postlethwait J."/>
            <person name="Bobe J."/>
            <person name="Guiguen Y."/>
        </authorList>
    </citation>
    <scope>NUCLEOTIDE SEQUENCE</scope>
    <source>
        <strain evidence="3">M-15738</strain>
        <tissue evidence="3">Blood</tissue>
    </source>
</reference>
<evidence type="ECO:0000256" key="1">
    <source>
        <dbReference type="SAM" id="MobiDB-lite"/>
    </source>
</evidence>
<protein>
    <submittedName>
        <fullName evidence="3">Uncharacterized protein</fullName>
    </submittedName>
</protein>
<feature type="signal peptide" evidence="2">
    <location>
        <begin position="1"/>
        <end position="20"/>
    </location>
</feature>
<evidence type="ECO:0000256" key="2">
    <source>
        <dbReference type="SAM" id="SignalP"/>
    </source>
</evidence>